<dbReference type="InterPro" id="IPR051417">
    <property type="entry name" value="SDr/BOS_complex"/>
</dbReference>
<evidence type="ECO:0000256" key="2">
    <source>
        <dbReference type="ARBA" id="ARBA00022525"/>
    </source>
</evidence>
<name>A0A5B2W901_9PSEU</name>
<sequence>MDVFLDVGTNETGTGVEMEFWTLKTARRIAVTAGVAAATLVPLAVTGTAVADPGANSIAGAVWFDRNGDGAAQAGEPGVTTASVRIFDTTHNKEIGVFKTDAHGRFRVGDLVPGTYTISDMSASGYLETTPGTITCEVGPSQCAANFGLRGASVSGIAWKDLNGDGIRQPGEAVLPGVTIHDYLTSVVTGPDGSYRFDDLPTMDFSAQAPAIDPTTRYVITRPHQGPADTDSDFDWANGWLPDSTLKAGEVRDHVDVGYTAPKADQGVTLTSDKDLGSLRAGEDATVTAKIDLTNDWPGMSALRVELPEGLSFGKFFVPSASVDKINDRTDEVSWLRNQESGYSRYAVIPVHADRATTGEVVMRLVSTHGSTDTNPSNDVARAKVVVADPQSTPTTAPPVDSTTPVAVVPAAAPAAAAPAAAVQDAAVTPVAETKALANTGVAPLGVLGLGVVVLVGGGAAVWAARRKRA</sequence>
<evidence type="ECO:0000256" key="4">
    <source>
        <dbReference type="SAM" id="Phobius"/>
    </source>
</evidence>
<dbReference type="OrthoDB" id="3169091at2"/>
<evidence type="ECO:0000313" key="6">
    <source>
        <dbReference type="EMBL" id="KAA2248433.1"/>
    </source>
</evidence>
<feature type="domain" description="SD-repeat containing protein B" evidence="5">
    <location>
        <begin position="57"/>
        <end position="131"/>
    </location>
</feature>
<dbReference type="EMBL" id="VUOB01000106">
    <property type="protein sequence ID" value="KAA2248433.1"/>
    <property type="molecule type" value="Genomic_DNA"/>
</dbReference>
<dbReference type="PANTHER" id="PTHR23303">
    <property type="entry name" value="CARBOXYPEPTIDASE REGULATORY REGION-CONTAINING"/>
    <property type="match status" value="1"/>
</dbReference>
<dbReference type="InterPro" id="IPR033764">
    <property type="entry name" value="Sdr_B"/>
</dbReference>
<reference evidence="6 7" key="1">
    <citation type="submission" date="2019-09" db="EMBL/GenBank/DDBJ databases">
        <title>Goodfellowia gen. nov., a new genus of the Pseudonocardineae related to Actinoalloteichus, containing Goodfellowia coeruleoviolacea gen. nov., comb. nov. gen. nov., comb. nov.</title>
        <authorList>
            <person name="Labeda D."/>
        </authorList>
    </citation>
    <scope>NUCLEOTIDE SEQUENCE [LARGE SCALE GENOMIC DNA]</scope>
    <source>
        <strain evidence="6 7">AN110305</strain>
    </source>
</reference>
<evidence type="ECO:0000313" key="7">
    <source>
        <dbReference type="Proteomes" id="UP000323454"/>
    </source>
</evidence>
<keyword evidence="2" id="KW-0964">Secreted</keyword>
<dbReference type="PANTHER" id="PTHR23303:SF15">
    <property type="entry name" value="COLOSSIN-A"/>
    <property type="match status" value="1"/>
</dbReference>
<evidence type="ECO:0000256" key="1">
    <source>
        <dbReference type="ARBA" id="ARBA00004613"/>
    </source>
</evidence>
<dbReference type="Proteomes" id="UP000323454">
    <property type="component" value="Unassembled WGS sequence"/>
</dbReference>
<protein>
    <recommendedName>
        <fullName evidence="5">SD-repeat containing protein B domain-containing protein</fullName>
    </recommendedName>
</protein>
<dbReference type="AlphaFoldDB" id="A0A5B2W901"/>
<dbReference type="GO" id="GO:0005576">
    <property type="term" value="C:extracellular region"/>
    <property type="evidence" value="ECO:0007669"/>
    <property type="project" value="UniProtKB-SubCell"/>
</dbReference>
<comment type="caution">
    <text evidence="6">The sequence shown here is derived from an EMBL/GenBank/DDBJ whole genome shotgun (WGS) entry which is preliminary data.</text>
</comment>
<dbReference type="SUPFAM" id="SSF117074">
    <property type="entry name" value="Hypothetical protein PA1324"/>
    <property type="match status" value="2"/>
</dbReference>
<keyword evidence="3" id="KW-0732">Signal</keyword>
<keyword evidence="4" id="KW-1133">Transmembrane helix</keyword>
<evidence type="ECO:0000259" key="5">
    <source>
        <dbReference type="Pfam" id="PF17210"/>
    </source>
</evidence>
<dbReference type="Pfam" id="PF17210">
    <property type="entry name" value="SdrD_B"/>
    <property type="match status" value="2"/>
</dbReference>
<dbReference type="InterPro" id="IPR013783">
    <property type="entry name" value="Ig-like_fold"/>
</dbReference>
<keyword evidence="4" id="KW-0812">Transmembrane</keyword>
<feature type="domain" description="SD-repeat containing protein B" evidence="5">
    <location>
        <begin position="155"/>
        <end position="259"/>
    </location>
</feature>
<dbReference type="GO" id="GO:0005975">
    <property type="term" value="P:carbohydrate metabolic process"/>
    <property type="evidence" value="ECO:0007669"/>
    <property type="project" value="UniProtKB-ARBA"/>
</dbReference>
<evidence type="ECO:0000256" key="3">
    <source>
        <dbReference type="ARBA" id="ARBA00022729"/>
    </source>
</evidence>
<dbReference type="Gene3D" id="2.60.40.10">
    <property type="entry name" value="Immunoglobulins"/>
    <property type="match status" value="2"/>
</dbReference>
<keyword evidence="4" id="KW-0472">Membrane</keyword>
<comment type="subcellular location">
    <subcellularLocation>
        <location evidence="1">Secreted</location>
    </subcellularLocation>
</comment>
<accession>A0A5B2W901</accession>
<reference evidence="6 7" key="2">
    <citation type="submission" date="2019-09" db="EMBL/GenBank/DDBJ databases">
        <authorList>
            <person name="Jin C."/>
        </authorList>
    </citation>
    <scope>NUCLEOTIDE SEQUENCE [LARGE SCALE GENOMIC DNA]</scope>
    <source>
        <strain evidence="6 7">AN110305</strain>
    </source>
</reference>
<dbReference type="RefSeq" id="WP_149855115.1">
    <property type="nucleotide sequence ID" value="NZ_VUOB01000106.1"/>
</dbReference>
<gene>
    <name evidence="6" type="ORF">F0L68_39860</name>
</gene>
<organism evidence="6 7">
    <name type="scientific">Solihabitans fulvus</name>
    <dbReference type="NCBI Taxonomy" id="1892852"/>
    <lineage>
        <taxon>Bacteria</taxon>
        <taxon>Bacillati</taxon>
        <taxon>Actinomycetota</taxon>
        <taxon>Actinomycetes</taxon>
        <taxon>Pseudonocardiales</taxon>
        <taxon>Pseudonocardiaceae</taxon>
        <taxon>Solihabitans</taxon>
    </lineage>
</organism>
<feature type="transmembrane region" description="Helical" evidence="4">
    <location>
        <begin position="442"/>
        <end position="465"/>
    </location>
</feature>
<proteinExistence type="predicted"/>
<keyword evidence="7" id="KW-1185">Reference proteome</keyword>